<dbReference type="GO" id="GO:0005886">
    <property type="term" value="C:plasma membrane"/>
    <property type="evidence" value="ECO:0007669"/>
    <property type="project" value="UniProtKB-SubCell"/>
</dbReference>
<dbReference type="Gene3D" id="1.10.287.950">
    <property type="entry name" value="Methyl-accepting chemotaxis protein"/>
    <property type="match status" value="1"/>
</dbReference>
<dbReference type="InterPro" id="IPR033480">
    <property type="entry name" value="sCache_2"/>
</dbReference>
<dbReference type="InterPro" id="IPR003660">
    <property type="entry name" value="HAMP_dom"/>
</dbReference>
<dbReference type="GO" id="GO:0004888">
    <property type="term" value="F:transmembrane signaling receptor activity"/>
    <property type="evidence" value="ECO:0007669"/>
    <property type="project" value="InterPro"/>
</dbReference>
<dbReference type="Proteomes" id="UP000064921">
    <property type="component" value="Chromosome"/>
</dbReference>
<dbReference type="RefSeq" id="WP_058898197.1">
    <property type="nucleotide sequence ID" value="NZ_CM011124.1"/>
</dbReference>
<keyword evidence="15" id="KW-1185">Reference proteome</keyword>
<evidence type="ECO:0000256" key="8">
    <source>
        <dbReference type="ARBA" id="ARBA00029447"/>
    </source>
</evidence>
<dbReference type="Pfam" id="PF00672">
    <property type="entry name" value="HAMP"/>
    <property type="match status" value="1"/>
</dbReference>
<dbReference type="PROSITE" id="PS50885">
    <property type="entry name" value="HAMP"/>
    <property type="match status" value="1"/>
</dbReference>
<dbReference type="InterPro" id="IPR004089">
    <property type="entry name" value="MCPsignal_dom"/>
</dbReference>
<evidence type="ECO:0000313" key="14">
    <source>
        <dbReference type="EMBL" id="ALV26457.1"/>
    </source>
</evidence>
<dbReference type="Gene3D" id="6.10.340.10">
    <property type="match status" value="1"/>
</dbReference>
<dbReference type="GO" id="GO:0007165">
    <property type="term" value="P:signal transduction"/>
    <property type="evidence" value="ECO:0007669"/>
    <property type="project" value="UniProtKB-KW"/>
</dbReference>
<dbReference type="EMBL" id="CP013068">
    <property type="protein sequence ID" value="ALV26457.1"/>
    <property type="molecule type" value="Genomic_DNA"/>
</dbReference>
<evidence type="ECO:0000256" key="9">
    <source>
        <dbReference type="PROSITE-ProRule" id="PRU00284"/>
    </source>
</evidence>
<dbReference type="PROSITE" id="PS50192">
    <property type="entry name" value="T_SNARE"/>
    <property type="match status" value="1"/>
</dbReference>
<dbReference type="PROSITE" id="PS50111">
    <property type="entry name" value="CHEMOTAXIS_TRANSDUC_2"/>
    <property type="match status" value="1"/>
</dbReference>
<dbReference type="CDD" id="cd06225">
    <property type="entry name" value="HAMP"/>
    <property type="match status" value="1"/>
</dbReference>
<dbReference type="PANTHER" id="PTHR32089:SF112">
    <property type="entry name" value="LYSOZYME-LIKE PROTEIN-RELATED"/>
    <property type="match status" value="1"/>
</dbReference>
<evidence type="ECO:0000256" key="3">
    <source>
        <dbReference type="ARBA" id="ARBA00022519"/>
    </source>
</evidence>
<dbReference type="PANTHER" id="PTHR32089">
    <property type="entry name" value="METHYL-ACCEPTING CHEMOTAXIS PROTEIN MCPB"/>
    <property type="match status" value="1"/>
</dbReference>
<gene>
    <name evidence="14" type="ORF">APZ00_04670</name>
</gene>
<name>A0A0U3Q1M4_9HYPH</name>
<dbReference type="Gene3D" id="3.30.450.20">
    <property type="entry name" value="PAS domain"/>
    <property type="match status" value="1"/>
</dbReference>
<feature type="domain" description="T-SNARE coiled-coil homology" evidence="12">
    <location>
        <begin position="455"/>
        <end position="517"/>
    </location>
</feature>
<dbReference type="SMART" id="SM00304">
    <property type="entry name" value="HAMP"/>
    <property type="match status" value="1"/>
</dbReference>
<evidence type="ECO:0000256" key="4">
    <source>
        <dbReference type="ARBA" id="ARBA00022692"/>
    </source>
</evidence>
<dbReference type="GO" id="GO:0006935">
    <property type="term" value="P:chemotaxis"/>
    <property type="evidence" value="ECO:0007669"/>
    <property type="project" value="InterPro"/>
</dbReference>
<evidence type="ECO:0000256" key="5">
    <source>
        <dbReference type="ARBA" id="ARBA00022989"/>
    </source>
</evidence>
<evidence type="ECO:0000256" key="6">
    <source>
        <dbReference type="ARBA" id="ARBA00023136"/>
    </source>
</evidence>
<feature type="domain" description="HAMP" evidence="13">
    <location>
        <begin position="210"/>
        <end position="263"/>
    </location>
</feature>
<feature type="domain" description="Methyl-accepting transducer" evidence="11">
    <location>
        <begin position="303"/>
        <end position="539"/>
    </location>
</feature>
<dbReference type="SMART" id="SM00283">
    <property type="entry name" value="MA"/>
    <property type="match status" value="1"/>
</dbReference>
<evidence type="ECO:0000256" key="7">
    <source>
        <dbReference type="ARBA" id="ARBA00023224"/>
    </source>
</evidence>
<evidence type="ECO:0000313" key="15">
    <source>
        <dbReference type="Proteomes" id="UP000064921"/>
    </source>
</evidence>
<dbReference type="PRINTS" id="PR00260">
    <property type="entry name" value="CHEMTRNSDUCR"/>
</dbReference>
<comment type="similarity">
    <text evidence="8">Belongs to the methyl-accepting chemotaxis (MCP) protein family.</text>
</comment>
<reference evidence="14 15" key="1">
    <citation type="submission" date="2015-10" db="EMBL/GenBank/DDBJ databases">
        <title>The world's first case of liver abscess caused by Pannonibacter phragmitetus.</title>
        <authorList>
            <person name="Ming D."/>
            <person name="Wang M."/>
            <person name="Zhou Y."/>
            <person name="Jiang T."/>
            <person name="Hu S."/>
        </authorList>
    </citation>
    <scope>NUCLEOTIDE SEQUENCE [LARGE SCALE GENOMIC DNA]</scope>
    <source>
        <strain evidence="14 15">31801</strain>
    </source>
</reference>
<dbReference type="Pfam" id="PF17200">
    <property type="entry name" value="sCache_2"/>
    <property type="match status" value="1"/>
</dbReference>
<sequence length="561" mass="59796">MFFTRLPLVWKISIPIVTTFIFMAILGFVSLIALDKSMLDERLNSIRELSKASQAIAAAYHAKEQSGALTRDEAQAAAKEAISAIRFDGDNYMFVYDETGKNLVHVNAKLIGTDMSGVKSRDGKLIVMDLITAARKGGGSVVYDWPRPGSDVAIDKWSWAEGFAPWGWMIGTGVYVDDLDASFWSQAMLVIAIAVIGAVVAGIVAVITVRSIGRPIANLTANMGRLAEGDSNITIEGANRGDEIGHMAAAMQVFVRNEQARKSLESDQVARQEEALRRGEEVQRLSADFDSQITQMMSTIELSVKKLQDASHEMISGAEQTTRQTETVTSASEQAARNVETVAAAAEELSASVAEIRRQVQQSTQIASKAAAEASSSNRRMTGLSEAAGRIGEVVTLIQAIAEQTNLLALNATIEAARAGEAGRGFAVVAAEVKELATQTSKATEEISSQISAIQSETEKAAEAISSVTQIIDQMNDIAGSIASSVEEQGSATSEIARNATEASRGTMEVTSNIGEVSRAAETTRVTASTVDAAAQQLEQNAGQLRRQVADFLGGVRRQAS</sequence>
<dbReference type="Pfam" id="PF00015">
    <property type="entry name" value="MCPsignal"/>
    <property type="match status" value="1"/>
</dbReference>
<organism evidence="14 15">
    <name type="scientific">Pannonibacter phragmitetus</name>
    <dbReference type="NCBI Taxonomy" id="121719"/>
    <lineage>
        <taxon>Bacteria</taxon>
        <taxon>Pseudomonadati</taxon>
        <taxon>Pseudomonadota</taxon>
        <taxon>Alphaproteobacteria</taxon>
        <taxon>Hyphomicrobiales</taxon>
        <taxon>Stappiaceae</taxon>
        <taxon>Pannonibacter</taxon>
    </lineage>
</organism>
<evidence type="ECO:0000256" key="2">
    <source>
        <dbReference type="ARBA" id="ARBA00022475"/>
    </source>
</evidence>
<dbReference type="InterPro" id="IPR004090">
    <property type="entry name" value="Chemotax_Me-accpt_rcpt"/>
</dbReference>
<proteinExistence type="inferred from homology"/>
<keyword evidence="3" id="KW-0997">Cell inner membrane</keyword>
<feature type="transmembrane region" description="Helical" evidence="10">
    <location>
        <begin position="187"/>
        <end position="209"/>
    </location>
</feature>
<evidence type="ECO:0000256" key="10">
    <source>
        <dbReference type="SAM" id="Phobius"/>
    </source>
</evidence>
<evidence type="ECO:0000259" key="13">
    <source>
        <dbReference type="PROSITE" id="PS50885"/>
    </source>
</evidence>
<accession>A0A0U3Q1M4</accession>
<keyword evidence="6 10" id="KW-0472">Membrane</keyword>
<keyword evidence="7 9" id="KW-0807">Transducer</keyword>
<comment type="subcellular location">
    <subcellularLocation>
        <location evidence="1">Cell inner membrane</location>
        <topology evidence="1">Multi-pass membrane protein</topology>
    </subcellularLocation>
</comment>
<keyword evidence="4 10" id="KW-0812">Transmembrane</keyword>
<keyword evidence="5 10" id="KW-1133">Transmembrane helix</keyword>
<keyword evidence="2" id="KW-1003">Cell membrane</keyword>
<dbReference type="AlphaFoldDB" id="A0A0U3Q1M4"/>
<dbReference type="KEGG" id="pphr:APZ00_04670"/>
<evidence type="ECO:0000256" key="1">
    <source>
        <dbReference type="ARBA" id="ARBA00004429"/>
    </source>
</evidence>
<protein>
    <submittedName>
        <fullName evidence="14">Chemotaxis protein</fullName>
    </submittedName>
</protein>
<dbReference type="SUPFAM" id="SSF58104">
    <property type="entry name" value="Methyl-accepting chemotaxis protein (MCP) signaling domain"/>
    <property type="match status" value="1"/>
</dbReference>
<dbReference type="InterPro" id="IPR000727">
    <property type="entry name" value="T_SNARE_dom"/>
</dbReference>
<dbReference type="SMART" id="SM01049">
    <property type="entry name" value="Cache_2"/>
    <property type="match status" value="1"/>
</dbReference>
<dbReference type="STRING" id="121719.APZ00_04670"/>
<feature type="transmembrane region" description="Helical" evidence="10">
    <location>
        <begin position="12"/>
        <end position="34"/>
    </location>
</feature>
<evidence type="ECO:0000259" key="11">
    <source>
        <dbReference type="PROSITE" id="PS50111"/>
    </source>
</evidence>
<evidence type="ECO:0000259" key="12">
    <source>
        <dbReference type="PROSITE" id="PS50192"/>
    </source>
</evidence>